<dbReference type="EMBL" id="JAYDYQ010002534">
    <property type="protein sequence ID" value="KAK4483239.1"/>
    <property type="molecule type" value="Genomic_DNA"/>
</dbReference>
<dbReference type="EC" id="2.3.1.225" evidence="9"/>
<comment type="catalytic activity">
    <reaction evidence="9">
        <text>L-cysteinyl-[protein] + hexadecanoyl-CoA = S-hexadecanoyl-L-cysteinyl-[protein] + CoA</text>
        <dbReference type="Rhea" id="RHEA:36683"/>
        <dbReference type="Rhea" id="RHEA-COMP:10131"/>
        <dbReference type="Rhea" id="RHEA-COMP:11032"/>
        <dbReference type="ChEBI" id="CHEBI:29950"/>
        <dbReference type="ChEBI" id="CHEBI:57287"/>
        <dbReference type="ChEBI" id="CHEBI:57379"/>
        <dbReference type="ChEBI" id="CHEBI:74151"/>
        <dbReference type="EC" id="2.3.1.225"/>
    </reaction>
</comment>
<evidence type="ECO:0000256" key="6">
    <source>
        <dbReference type="ARBA" id="ARBA00022989"/>
    </source>
</evidence>
<dbReference type="CDD" id="cd19907">
    <property type="entry name" value="DSRM_AtDRB-like_rpt1"/>
    <property type="match status" value="1"/>
</dbReference>
<evidence type="ECO:0000256" key="2">
    <source>
        <dbReference type="ARBA" id="ARBA00008574"/>
    </source>
</evidence>
<protein>
    <recommendedName>
        <fullName evidence="9">S-acyltransferase</fullName>
        <ecNumber evidence="9">2.3.1.225</ecNumber>
    </recommendedName>
    <alternativeName>
        <fullName evidence="9">Palmitoyltransferase</fullName>
    </alternativeName>
</protein>
<dbReference type="Proteomes" id="UP001291926">
    <property type="component" value="Unassembled WGS sequence"/>
</dbReference>
<feature type="region of interest" description="Disordered" evidence="10">
    <location>
        <begin position="649"/>
        <end position="672"/>
    </location>
</feature>
<evidence type="ECO:0000313" key="12">
    <source>
        <dbReference type="EMBL" id="KAK4483239.1"/>
    </source>
</evidence>
<keyword evidence="5 8" id="KW-0694">RNA-binding</keyword>
<evidence type="ECO:0000313" key="13">
    <source>
        <dbReference type="Proteomes" id="UP001291926"/>
    </source>
</evidence>
<evidence type="ECO:0000256" key="5">
    <source>
        <dbReference type="ARBA" id="ARBA00022884"/>
    </source>
</evidence>
<feature type="domain" description="DRBM" evidence="11">
    <location>
        <begin position="491"/>
        <end position="559"/>
    </location>
</feature>
<feature type="transmembrane region" description="Helical" evidence="9">
    <location>
        <begin position="192"/>
        <end position="216"/>
    </location>
</feature>
<dbReference type="CDD" id="cd19908">
    <property type="entry name" value="DSRM_AtDRB-like_rpt2"/>
    <property type="match status" value="1"/>
</dbReference>
<keyword evidence="7 9" id="KW-0472">Membrane</keyword>
<evidence type="ECO:0000256" key="10">
    <source>
        <dbReference type="SAM" id="MobiDB-lite"/>
    </source>
</evidence>
<keyword evidence="13" id="KW-1185">Reference proteome</keyword>
<feature type="domain" description="DRBM" evidence="11">
    <location>
        <begin position="405"/>
        <end position="474"/>
    </location>
</feature>
<dbReference type="PANTHER" id="PTHR46031:SF29">
    <property type="entry name" value="DRBM DOMAIN-CONTAINING PROTEIN"/>
    <property type="match status" value="1"/>
</dbReference>
<keyword evidence="4" id="KW-0677">Repeat</keyword>
<keyword evidence="3 9" id="KW-0812">Transmembrane</keyword>
<keyword evidence="9" id="KW-0012">Acyltransferase</keyword>
<comment type="domain">
    <text evidence="9">The DHHC domain is required for palmitoyltransferase activity.</text>
</comment>
<dbReference type="InterPro" id="IPR044451">
    <property type="entry name" value="AtDRB-like_DSRM_2"/>
</dbReference>
<dbReference type="Pfam" id="PF00035">
    <property type="entry name" value="dsrm"/>
    <property type="match status" value="2"/>
</dbReference>
<sequence length="763" mass="85401">MYVVPPPKRSDSLSGSTIGSDELRIYQTWKGSNKFFLQGRFIFGPDELILLLLTSGRDPGIIPRNAHPPEPEGYDVNAQGTQTPQLRLPRIKEVEVNGIAVKIKYCDTCMLYRPPRCSHCSICNNCVERFDHHCPWVGQCIGLRNYRFFFMFIFSATLLCVYVFSFCWVYIRRIMVTEDTSIWRAMIQTPASIVLIVYTFIAVWFVGGLTAFHLYLICTNQTTYENFRYRYDRRANPYNKGVLQNLKEIFCGPTPPSNNDFRAKVLLEPALPARSSGGGFVSPNMGKAVEDIEMGRKAVWGDVGAVLDHKECQLSDNDGLNTKEGGMTEMSPEIRTMVDEGDRAGIRHPRRSSWGRKSGSWEMSPEVFALASRIGEPNQMGGSSSTTIRQVEPRSVSLGMEKTTMYKNQLQELAQRSCFNLPSYSSTREGPDHAPRFKASVNFNGEIFESPTYSTTLRQAEHAAAEVALNSLSARGPSKSLTARVLDETGVYKNLLQETAHRAGLKLPVYITIRSGPGHVPVFTSTVELAGMNFTGESAKTKKQSEKNAAISAWSALKKMTNLGYFSKGTEHKETEQDHVIVGRVLSSIGRSRNESRVIRRRDQYQPRRRNNQQWKHFSDSSLECSRTKQSTSSSSFLSLLPPPPPRAFSKILPPNLSKDDQKQRAESELEVKGFSNSSSLFYGIYKPFPDQTAENSRTQIVIPPLSRSMISGVHHTQRIAPAVQIRSVIPVCAAPPVNLRRTSSIEEVSSAELASTLSKLKL</sequence>
<feature type="transmembrane region" description="Helical" evidence="9">
    <location>
        <begin position="148"/>
        <end position="171"/>
    </location>
</feature>
<evidence type="ECO:0000259" key="11">
    <source>
        <dbReference type="PROSITE" id="PS50137"/>
    </source>
</evidence>
<evidence type="ECO:0000256" key="7">
    <source>
        <dbReference type="ARBA" id="ARBA00023136"/>
    </source>
</evidence>
<evidence type="ECO:0000256" key="8">
    <source>
        <dbReference type="PROSITE-ProRule" id="PRU00266"/>
    </source>
</evidence>
<gene>
    <name evidence="12" type="ORF">RD792_010423</name>
</gene>
<organism evidence="12 13">
    <name type="scientific">Penstemon davidsonii</name>
    <dbReference type="NCBI Taxonomy" id="160366"/>
    <lineage>
        <taxon>Eukaryota</taxon>
        <taxon>Viridiplantae</taxon>
        <taxon>Streptophyta</taxon>
        <taxon>Embryophyta</taxon>
        <taxon>Tracheophyta</taxon>
        <taxon>Spermatophyta</taxon>
        <taxon>Magnoliopsida</taxon>
        <taxon>eudicotyledons</taxon>
        <taxon>Gunneridae</taxon>
        <taxon>Pentapetalae</taxon>
        <taxon>asterids</taxon>
        <taxon>lamiids</taxon>
        <taxon>Lamiales</taxon>
        <taxon>Plantaginaceae</taxon>
        <taxon>Cheloneae</taxon>
        <taxon>Penstemon</taxon>
    </lineage>
</organism>
<dbReference type="PROSITE" id="PS50216">
    <property type="entry name" value="DHHC"/>
    <property type="match status" value="1"/>
</dbReference>
<evidence type="ECO:0000256" key="9">
    <source>
        <dbReference type="RuleBase" id="RU079119"/>
    </source>
</evidence>
<feature type="region of interest" description="Disordered" evidence="10">
    <location>
        <begin position="602"/>
        <end position="627"/>
    </location>
</feature>
<feature type="compositionally biased region" description="Basic and acidic residues" evidence="10">
    <location>
        <begin position="658"/>
        <end position="672"/>
    </location>
</feature>
<dbReference type="SUPFAM" id="SSF54768">
    <property type="entry name" value="dsRNA-binding domain-like"/>
    <property type="match status" value="2"/>
</dbReference>
<dbReference type="Pfam" id="PF01529">
    <property type="entry name" value="DHHC"/>
    <property type="match status" value="1"/>
</dbReference>
<reference evidence="12 13" key="1">
    <citation type="journal article" date="2023" name="bioRxiv">
        <title>Genome report: Whole genome sequence and annotation of Penstemon davidsonii.</title>
        <authorList>
            <person name="Ostevik K.L."/>
            <person name="Alabady M."/>
            <person name="Zhang M."/>
            <person name="Rausher M.D."/>
        </authorList>
    </citation>
    <scope>NUCLEOTIDE SEQUENCE [LARGE SCALE GENOMIC DNA]</scope>
    <source>
        <strain evidence="12">DNT005</strain>
        <tissue evidence="12">Whole leaf</tissue>
    </source>
</reference>
<dbReference type="PROSITE" id="PS50137">
    <property type="entry name" value="DS_RBD"/>
    <property type="match status" value="2"/>
</dbReference>
<evidence type="ECO:0000256" key="3">
    <source>
        <dbReference type="ARBA" id="ARBA00022692"/>
    </source>
</evidence>
<dbReference type="PANTHER" id="PTHR46031">
    <property type="match status" value="1"/>
</dbReference>
<comment type="similarity">
    <text evidence="2 9">Belongs to the DHHC palmitoyltransferase family.</text>
</comment>
<evidence type="ECO:0000256" key="4">
    <source>
        <dbReference type="ARBA" id="ARBA00022737"/>
    </source>
</evidence>
<dbReference type="SMART" id="SM00358">
    <property type="entry name" value="DSRM"/>
    <property type="match status" value="2"/>
</dbReference>
<comment type="caution">
    <text evidence="12">The sequence shown here is derived from an EMBL/GenBank/DDBJ whole genome shotgun (WGS) entry which is preliminary data.</text>
</comment>
<accession>A0ABR0D2L2</accession>
<comment type="subcellular location">
    <subcellularLocation>
        <location evidence="1">Endomembrane system</location>
        <topology evidence="1">Multi-pass membrane protein</topology>
    </subcellularLocation>
</comment>
<proteinExistence type="inferred from homology"/>
<dbReference type="InterPro" id="IPR001594">
    <property type="entry name" value="Palmitoyltrfase_DHHC"/>
</dbReference>
<name>A0ABR0D2L2_9LAMI</name>
<dbReference type="InterPro" id="IPR044450">
    <property type="entry name" value="AtDRB-like_DSRM_1"/>
</dbReference>
<dbReference type="Gene3D" id="3.30.160.20">
    <property type="match status" value="2"/>
</dbReference>
<keyword evidence="9" id="KW-0808">Transferase</keyword>
<dbReference type="InterPro" id="IPR014720">
    <property type="entry name" value="dsRBD_dom"/>
</dbReference>
<evidence type="ECO:0000256" key="1">
    <source>
        <dbReference type="ARBA" id="ARBA00004127"/>
    </source>
</evidence>
<keyword evidence="6 9" id="KW-1133">Transmembrane helix</keyword>